<dbReference type="InterPro" id="IPR002758">
    <property type="entry name" value="Cation_antiport_E"/>
</dbReference>
<feature type="transmembrane region" description="Helical" evidence="7">
    <location>
        <begin position="57"/>
        <end position="83"/>
    </location>
</feature>
<dbReference type="Pfam" id="PF01899">
    <property type="entry name" value="MNHE"/>
    <property type="match status" value="1"/>
</dbReference>
<keyword evidence="9" id="KW-1185">Reference proteome</keyword>
<dbReference type="PIRSF" id="PIRSF019239">
    <property type="entry name" value="MrpE"/>
    <property type="match status" value="1"/>
</dbReference>
<proteinExistence type="inferred from homology"/>
<dbReference type="PANTHER" id="PTHR34584">
    <property type="entry name" value="NA(+)/H(+) ANTIPORTER SUBUNIT E1"/>
    <property type="match status" value="1"/>
</dbReference>
<evidence type="ECO:0000256" key="1">
    <source>
        <dbReference type="ARBA" id="ARBA00004651"/>
    </source>
</evidence>
<dbReference type="NCBIfam" id="NF006520">
    <property type="entry name" value="PRK08965.1-4"/>
    <property type="match status" value="1"/>
</dbReference>
<dbReference type="PANTHER" id="PTHR34584:SF1">
    <property type="entry name" value="NA(+)_H(+) ANTIPORTER SUBUNIT E1"/>
    <property type="match status" value="1"/>
</dbReference>
<evidence type="ECO:0000256" key="4">
    <source>
        <dbReference type="ARBA" id="ARBA00022692"/>
    </source>
</evidence>
<evidence type="ECO:0000313" key="9">
    <source>
        <dbReference type="Proteomes" id="UP000278222"/>
    </source>
</evidence>
<protein>
    <submittedName>
        <fullName evidence="8">Multisubunit potassium/proton antiporter PhaE subunit</fullName>
    </submittedName>
</protein>
<dbReference type="RefSeq" id="WP_123691883.1">
    <property type="nucleotide sequence ID" value="NZ_AP019700.1"/>
</dbReference>
<accession>A0A3N1KYD6</accession>
<dbReference type="AlphaFoldDB" id="A0A3N1KYD6"/>
<evidence type="ECO:0000256" key="5">
    <source>
        <dbReference type="ARBA" id="ARBA00022989"/>
    </source>
</evidence>
<dbReference type="GO" id="GO:0008324">
    <property type="term" value="F:monoatomic cation transmembrane transporter activity"/>
    <property type="evidence" value="ECO:0007669"/>
    <property type="project" value="InterPro"/>
</dbReference>
<dbReference type="OrthoDB" id="9807187at2"/>
<keyword evidence="3" id="KW-1003">Cell membrane</keyword>
<sequence length="161" mass="18012">MTRWLPSPLASLLLMALWLLLNQSVSPGHLLLGAVLGVIGPHLMTRLDTPAMRIGRPWAIVRLIGIFVVDVVRSNINVARVILQNDRRQTSGFARIRLRMRSPYGLAALACMLTAAPGTCWVSYDPAAGTLVIHVLDLVDSDDWEAIIERRYERLLMEIFE</sequence>
<reference evidence="8 9" key="1">
    <citation type="submission" date="2018-11" db="EMBL/GenBank/DDBJ databases">
        <title>Genomic Encyclopedia of Type Strains, Phase IV (KMG-IV): sequencing the most valuable type-strain genomes for metagenomic binning, comparative biology and taxonomic classification.</title>
        <authorList>
            <person name="Goeker M."/>
        </authorList>
    </citation>
    <scope>NUCLEOTIDE SEQUENCE [LARGE SCALE GENOMIC DNA]</scope>
    <source>
        <strain evidence="8 9">DSM 5900</strain>
    </source>
</reference>
<dbReference type="Proteomes" id="UP000278222">
    <property type="component" value="Unassembled WGS sequence"/>
</dbReference>
<gene>
    <name evidence="8" type="ORF">EDC65_3515</name>
</gene>
<dbReference type="EMBL" id="RJKX01000015">
    <property type="protein sequence ID" value="ROP84167.1"/>
    <property type="molecule type" value="Genomic_DNA"/>
</dbReference>
<evidence type="ECO:0000256" key="2">
    <source>
        <dbReference type="ARBA" id="ARBA00006228"/>
    </source>
</evidence>
<dbReference type="GO" id="GO:0005886">
    <property type="term" value="C:plasma membrane"/>
    <property type="evidence" value="ECO:0007669"/>
    <property type="project" value="UniProtKB-SubCell"/>
</dbReference>
<evidence type="ECO:0000313" key="8">
    <source>
        <dbReference type="EMBL" id="ROP84167.1"/>
    </source>
</evidence>
<comment type="similarity">
    <text evidence="2">Belongs to the CPA3 antiporters (TC 2.A.63) subunit E family.</text>
</comment>
<name>A0A3N1KYD6_9PROT</name>
<feature type="transmembrane region" description="Helical" evidence="7">
    <location>
        <begin position="104"/>
        <end position="124"/>
    </location>
</feature>
<evidence type="ECO:0000256" key="6">
    <source>
        <dbReference type="ARBA" id="ARBA00023136"/>
    </source>
</evidence>
<evidence type="ECO:0000256" key="7">
    <source>
        <dbReference type="SAM" id="Phobius"/>
    </source>
</evidence>
<evidence type="ECO:0000256" key="3">
    <source>
        <dbReference type="ARBA" id="ARBA00022475"/>
    </source>
</evidence>
<keyword evidence="4 7" id="KW-0812">Transmembrane</keyword>
<comment type="subcellular location">
    <subcellularLocation>
        <location evidence="1">Cell membrane</location>
        <topology evidence="1">Multi-pass membrane protein</topology>
    </subcellularLocation>
</comment>
<organism evidence="8 9">
    <name type="scientific">Stella humosa</name>
    <dbReference type="NCBI Taxonomy" id="94"/>
    <lineage>
        <taxon>Bacteria</taxon>
        <taxon>Pseudomonadati</taxon>
        <taxon>Pseudomonadota</taxon>
        <taxon>Alphaproteobacteria</taxon>
        <taxon>Rhodospirillales</taxon>
        <taxon>Stellaceae</taxon>
        <taxon>Stella</taxon>
    </lineage>
</organism>
<keyword evidence="6 7" id="KW-0472">Membrane</keyword>
<keyword evidence="5 7" id="KW-1133">Transmembrane helix</keyword>
<comment type="caution">
    <text evidence="8">The sequence shown here is derived from an EMBL/GenBank/DDBJ whole genome shotgun (WGS) entry which is preliminary data.</text>
</comment>